<name>A0A368UAR9_9GAMM</name>
<evidence type="ECO:0000313" key="3">
    <source>
        <dbReference type="EMBL" id="RCV92313.1"/>
    </source>
</evidence>
<dbReference type="GO" id="GO:0003677">
    <property type="term" value="F:DNA binding"/>
    <property type="evidence" value="ECO:0007669"/>
    <property type="project" value="UniProtKB-KW"/>
</dbReference>
<proteinExistence type="predicted"/>
<sequence>MAYGHGNSDSEKRMVSLGVGQLTDAKFHALVQLRDQYLAAANAMMAAVFVSEPLAGVPDKKTLDQALLAIQKDRQGLNKAYVEKARMAVKDHAHEVHGRYLKRLVGKLRHCADEIEGYPGSGRRYYHLDEPLQDTISHAELKALQAKADGWEAALTLYRQVVIDGSSGGLSEAQVAVIRHLHETVQSRYRPPVYGKDETFTCHLHLDYRVVRGLKEGKVLDPLNKAAAWLLHDPANRCYQHFLEVSHPTPRQPPIRIPIHLSEKRLRRLGIDGLETAFKSFVLEISTTDLAVKGVVEKVRPAYTAAQTTANASPAKLGDDDFIALAKALNECDALVGRDFGYANTIALTVLKRERELSADDLRELMVIRHLPQARAKAAMKAWFSSREGRDIEVVTQQCYSGRNFLKAIHEHCAYLDRLSSQIDRLYNKIHALRDIIAGYLGLDKTQRLPQKKAGIQQGFVKSLHQRFFHLLDKVTHLKGKRRQRYRRIAGLKKSWFGYLTNQEIALAKEHNAAMIREDLTVMAVEKTAPDYKGRRFNKMINNGSKGQYIRRASDKLLWNGIPELAMPTPYTSQACLYHQQLGKRQGERFTCPRCEKSRHSDLNAAMNIAGMLLTQWPGNSEKRSSFGKAISSENLVYEKPLPTA</sequence>
<evidence type="ECO:0000256" key="1">
    <source>
        <dbReference type="ARBA" id="ARBA00023125"/>
    </source>
</evidence>
<reference evidence="3 4" key="1">
    <citation type="submission" date="2018-07" db="EMBL/GenBank/DDBJ databases">
        <title>Halomonas rutogse sp. nov., isolated from Lake TangqianCo on Tibetan Plateau.</title>
        <authorList>
            <person name="Lu H."/>
            <person name="Xing P."/>
            <person name="Wu Q."/>
        </authorList>
    </citation>
    <scope>NUCLEOTIDE SEQUENCE [LARGE SCALE GENOMIC DNA]</scope>
    <source>
        <strain evidence="3 4">TQ8S</strain>
    </source>
</reference>
<evidence type="ECO:0000313" key="4">
    <source>
        <dbReference type="Proteomes" id="UP000253204"/>
    </source>
</evidence>
<keyword evidence="4" id="KW-1185">Reference proteome</keyword>
<comment type="caution">
    <text evidence="3">The sequence shown here is derived from an EMBL/GenBank/DDBJ whole genome shotgun (WGS) entry which is preliminary data.</text>
</comment>
<keyword evidence="1" id="KW-0238">DNA-binding</keyword>
<organism evidence="3 4">
    <name type="scientific">Vreelandella rituensis</name>
    <dbReference type="NCBI Taxonomy" id="2282306"/>
    <lineage>
        <taxon>Bacteria</taxon>
        <taxon>Pseudomonadati</taxon>
        <taxon>Pseudomonadota</taxon>
        <taxon>Gammaproteobacteria</taxon>
        <taxon>Oceanospirillales</taxon>
        <taxon>Halomonadaceae</taxon>
        <taxon>Vreelandella</taxon>
    </lineage>
</organism>
<dbReference type="AlphaFoldDB" id="A0A368UAR9"/>
<evidence type="ECO:0000259" key="2">
    <source>
        <dbReference type="Pfam" id="PF07282"/>
    </source>
</evidence>
<dbReference type="RefSeq" id="WP_114486527.1">
    <property type="nucleotide sequence ID" value="NZ_CBCSHM010000004.1"/>
</dbReference>
<gene>
    <name evidence="3" type="ORF">DU506_08595</name>
</gene>
<dbReference type="Proteomes" id="UP000253204">
    <property type="component" value="Unassembled WGS sequence"/>
</dbReference>
<dbReference type="Pfam" id="PF07282">
    <property type="entry name" value="Cas12f1-like_TNB"/>
    <property type="match status" value="1"/>
</dbReference>
<dbReference type="InterPro" id="IPR010095">
    <property type="entry name" value="Cas12f1-like_TNB"/>
</dbReference>
<protein>
    <submittedName>
        <fullName evidence="3">Transposase</fullName>
    </submittedName>
</protein>
<feature type="domain" description="Cas12f1-like TNB" evidence="2">
    <location>
        <begin position="549"/>
        <end position="609"/>
    </location>
</feature>
<dbReference type="OrthoDB" id="501880at2"/>
<accession>A0A368UAR9</accession>
<dbReference type="EMBL" id="QPIJ01000015">
    <property type="protein sequence ID" value="RCV92313.1"/>
    <property type="molecule type" value="Genomic_DNA"/>
</dbReference>